<keyword evidence="1" id="KW-0812">Transmembrane</keyword>
<feature type="transmembrane region" description="Helical" evidence="1">
    <location>
        <begin position="65"/>
        <end position="86"/>
    </location>
</feature>
<dbReference type="SUPFAM" id="SSF109604">
    <property type="entry name" value="HD-domain/PDEase-like"/>
    <property type="match status" value="1"/>
</dbReference>
<dbReference type="KEGG" id="trc:DYE49_01725"/>
<proteinExistence type="predicted"/>
<evidence type="ECO:0000313" key="4">
    <source>
        <dbReference type="EMBL" id="QOS41195.1"/>
    </source>
</evidence>
<sequence>MIASSIVVLILSRVFHFYYDFDDQNRYYRLTDTYWIMIALSELNALIIFILTIKNWKYLRLIERIELSMFEGLPILGLIIQTFVYGVSVTTLLNTISVFLVFLTYELEAAHFAAQKERKLLDQMISAFAKAIDKKDKYTGGHSSRVAKYSVMIAQRMGLPKDEVEIIWRMALLHDIGKIGIPDAIINKMGKLTDEEYDLIRSHPAIGAEILENITENPELLTGARWHHERYDGNGYPDHKKGEEIPLEARIIGMADSYDAMTSNRPYRSYLPQDVVRLEVLNNAGSQFDPDIAKIMISIIDEDTNYELHE</sequence>
<dbReference type="InterPro" id="IPR006674">
    <property type="entry name" value="HD_domain"/>
</dbReference>
<reference evidence="4 5" key="1">
    <citation type="submission" date="2018-08" db="EMBL/GenBank/DDBJ databases">
        <title>The first complete genome of Treponema rectale (CHPAT), a commensal spirochete of the bovine rectum.</title>
        <authorList>
            <person name="Staton G.J."/>
            <person name="Clegg S.R."/>
            <person name="Carter S.D."/>
            <person name="Radford A.D."/>
            <person name="Darby A."/>
            <person name="Hall N."/>
            <person name="Birtles R.J."/>
            <person name="Evans N.J."/>
        </authorList>
    </citation>
    <scope>NUCLEOTIDE SEQUENCE [LARGE SCALE GENOMIC DNA]</scope>
    <source>
        <strain evidence="4 5">CHPA</strain>
    </source>
</reference>
<dbReference type="SMART" id="SM00471">
    <property type="entry name" value="HDc"/>
    <property type="match status" value="1"/>
</dbReference>
<dbReference type="CDD" id="cd00077">
    <property type="entry name" value="HDc"/>
    <property type="match status" value="1"/>
</dbReference>
<feature type="domain" description="HD-GYP" evidence="3">
    <location>
        <begin position="117"/>
        <end position="310"/>
    </location>
</feature>
<keyword evidence="1" id="KW-1133">Transmembrane helix</keyword>
<evidence type="ECO:0000259" key="3">
    <source>
        <dbReference type="PROSITE" id="PS51832"/>
    </source>
</evidence>
<dbReference type="InterPro" id="IPR037522">
    <property type="entry name" value="HD_GYP_dom"/>
</dbReference>
<dbReference type="Gene3D" id="1.10.3210.10">
    <property type="entry name" value="Hypothetical protein af1432"/>
    <property type="match status" value="1"/>
</dbReference>
<name>A0A7M1XQ56_9SPIR</name>
<dbReference type="NCBIfam" id="TIGR00277">
    <property type="entry name" value="HDIG"/>
    <property type="match status" value="1"/>
</dbReference>
<dbReference type="PROSITE" id="PS51832">
    <property type="entry name" value="HD_GYP"/>
    <property type="match status" value="1"/>
</dbReference>
<feature type="transmembrane region" description="Helical" evidence="1">
    <location>
        <begin position="33"/>
        <end position="53"/>
    </location>
</feature>
<keyword evidence="1" id="KW-0472">Membrane</keyword>
<organism evidence="4 5">
    <name type="scientific">Treponema rectale</name>
    <dbReference type="NCBI Taxonomy" id="744512"/>
    <lineage>
        <taxon>Bacteria</taxon>
        <taxon>Pseudomonadati</taxon>
        <taxon>Spirochaetota</taxon>
        <taxon>Spirochaetia</taxon>
        <taxon>Spirochaetales</taxon>
        <taxon>Treponemataceae</taxon>
        <taxon>Treponema</taxon>
    </lineage>
</organism>
<accession>A0A7M1XQ56</accession>
<dbReference type="AlphaFoldDB" id="A0A7M1XQ56"/>
<evidence type="ECO:0000256" key="1">
    <source>
        <dbReference type="SAM" id="Phobius"/>
    </source>
</evidence>
<protein>
    <submittedName>
        <fullName evidence="4">HD-GYP domain-containing protein</fullName>
    </submittedName>
</protein>
<feature type="domain" description="HD" evidence="2">
    <location>
        <begin position="139"/>
        <end position="261"/>
    </location>
</feature>
<evidence type="ECO:0000313" key="5">
    <source>
        <dbReference type="Proteomes" id="UP000593591"/>
    </source>
</evidence>
<dbReference type="InterPro" id="IPR006675">
    <property type="entry name" value="HDIG_dom"/>
</dbReference>
<dbReference type="InterPro" id="IPR003607">
    <property type="entry name" value="HD/PDEase_dom"/>
</dbReference>
<evidence type="ECO:0000259" key="2">
    <source>
        <dbReference type="PROSITE" id="PS51831"/>
    </source>
</evidence>
<gene>
    <name evidence="4" type="ORF">DYE49_01725</name>
</gene>
<dbReference type="Pfam" id="PF13487">
    <property type="entry name" value="HD_5"/>
    <property type="match status" value="1"/>
</dbReference>
<dbReference type="PROSITE" id="PS51831">
    <property type="entry name" value="HD"/>
    <property type="match status" value="1"/>
</dbReference>
<dbReference type="EMBL" id="CP031517">
    <property type="protein sequence ID" value="QOS41195.1"/>
    <property type="molecule type" value="Genomic_DNA"/>
</dbReference>
<dbReference type="PANTHER" id="PTHR43155">
    <property type="entry name" value="CYCLIC DI-GMP PHOSPHODIESTERASE PA4108-RELATED"/>
    <property type="match status" value="1"/>
</dbReference>
<dbReference type="Proteomes" id="UP000593591">
    <property type="component" value="Chromosome"/>
</dbReference>